<name>A0ABS5VRA8_9BACT</name>
<dbReference type="Proteomes" id="UP000772618">
    <property type="component" value="Unassembled WGS sequence"/>
</dbReference>
<accession>A0ABS5VRA8</accession>
<reference evidence="1 2" key="1">
    <citation type="submission" date="2021-05" db="EMBL/GenBank/DDBJ databases">
        <title>A Polyphasic approach of four new species of the genus Ohtaekwangia: Ohtaekwangia histidinii sp. nov., Ohtaekwangia cretensis sp. nov., Ohtaekwangia indiensis sp. nov., Ohtaekwangia reichenbachii sp. nov. from diverse environment.</title>
        <authorList>
            <person name="Octaviana S."/>
        </authorList>
    </citation>
    <scope>NUCLEOTIDE SEQUENCE [LARGE SCALE GENOMIC DNA]</scope>
    <source>
        <strain evidence="1 2">PWU20</strain>
    </source>
</reference>
<organism evidence="1 2">
    <name type="scientific">Chryseosolibacter indicus</name>
    <dbReference type="NCBI Taxonomy" id="2782351"/>
    <lineage>
        <taxon>Bacteria</taxon>
        <taxon>Pseudomonadati</taxon>
        <taxon>Bacteroidota</taxon>
        <taxon>Cytophagia</taxon>
        <taxon>Cytophagales</taxon>
        <taxon>Chryseotaleaceae</taxon>
        <taxon>Chryseosolibacter</taxon>
    </lineage>
</organism>
<evidence type="ECO:0000313" key="2">
    <source>
        <dbReference type="Proteomes" id="UP000772618"/>
    </source>
</evidence>
<sequence>MSARKYPYFSQTRCKHGAGMVLASDISQLIVLLSKVSKSHVEAYGRNHRIFW</sequence>
<comment type="caution">
    <text evidence="1">The sequence shown here is derived from an EMBL/GenBank/DDBJ whole genome shotgun (WGS) entry which is preliminary data.</text>
</comment>
<evidence type="ECO:0000313" key="1">
    <source>
        <dbReference type="EMBL" id="MBT1703294.1"/>
    </source>
</evidence>
<keyword evidence="2" id="KW-1185">Reference proteome</keyword>
<dbReference type="EMBL" id="JAHESD010000013">
    <property type="protein sequence ID" value="MBT1703294.1"/>
    <property type="molecule type" value="Genomic_DNA"/>
</dbReference>
<gene>
    <name evidence="1" type="ORF">KK060_08375</name>
</gene>
<proteinExistence type="predicted"/>
<protein>
    <submittedName>
        <fullName evidence="1">Uncharacterized protein</fullName>
    </submittedName>
</protein>